<dbReference type="InterPro" id="IPR045338">
    <property type="entry name" value="DUF6535"/>
</dbReference>
<keyword evidence="5" id="KW-1185">Reference proteome</keyword>
<evidence type="ECO:0000313" key="5">
    <source>
        <dbReference type="Proteomes" id="UP000076722"/>
    </source>
</evidence>
<feature type="region of interest" description="Disordered" evidence="1">
    <location>
        <begin position="138"/>
        <end position="158"/>
    </location>
</feature>
<keyword evidence="2" id="KW-0812">Transmembrane</keyword>
<protein>
    <recommendedName>
        <fullName evidence="3">DUF6535 domain-containing protein</fullName>
    </recommendedName>
</protein>
<feature type="transmembrane region" description="Helical" evidence="2">
    <location>
        <begin position="221"/>
        <end position="243"/>
    </location>
</feature>
<sequence length="458" mass="51429">MSIPVAPTSNDPGPPMAHDHFDTPIFHRLLALIADQTAAIKEQHATIQQQKETLVEHGRKLDTLVKDAIKDDQPYDEEPYPQENEQSWNAVYEIAASKMKEEADEWKGLMDVSLVFIAIFLTVLTAFLVPAAQNLLPSPSSSNSTASNTTSPPPPLPPRSDENVCALYYLALVMAMCNAVLCVIGRQWVGKLLSRPLGKTYRERTMRHEERKRLAYGWIRPLVVVLYWSLLLSIGLFVAGLLYQLRNLATSFDQTAVTLQAAWALSVLIVSGIIAIILSSAVHAVRHENSPFEGVISKTTVKILMLLASRWAAFGRWRITLDWRSGEKLLKTYLELISEADDPKLLDRTVSSFSYGTWAEHGGSSIDLLQRAYDRLMAQDTSTRVRETVKAQFSRFAQNCRKQSWEIGAVRWVQSDFVEFLVGNPRSARDDIAAEVTIISYRENNEDLREIGGLPTEE</sequence>
<feature type="domain" description="DUF6535" evidence="3">
    <location>
        <begin position="88"/>
        <end position="246"/>
    </location>
</feature>
<feature type="compositionally biased region" description="Low complexity" evidence="1">
    <location>
        <begin position="138"/>
        <end position="150"/>
    </location>
</feature>
<evidence type="ECO:0000256" key="1">
    <source>
        <dbReference type="SAM" id="MobiDB-lite"/>
    </source>
</evidence>
<dbReference type="AlphaFoldDB" id="A0A164TDW9"/>
<feature type="transmembrane region" description="Helical" evidence="2">
    <location>
        <begin position="108"/>
        <end position="129"/>
    </location>
</feature>
<dbReference type="STRING" id="1314777.A0A164TDW9"/>
<accession>A0A164TDW9</accession>
<feature type="transmembrane region" description="Helical" evidence="2">
    <location>
        <begin position="263"/>
        <end position="285"/>
    </location>
</feature>
<feature type="transmembrane region" description="Helical" evidence="2">
    <location>
        <begin position="166"/>
        <end position="185"/>
    </location>
</feature>
<dbReference type="EMBL" id="KV419411">
    <property type="protein sequence ID" value="KZS92290.1"/>
    <property type="molecule type" value="Genomic_DNA"/>
</dbReference>
<gene>
    <name evidence="4" type="ORF">SISNIDRAFT_486819</name>
</gene>
<organism evidence="4 5">
    <name type="scientific">Sistotremastrum niveocremeum HHB9708</name>
    <dbReference type="NCBI Taxonomy" id="1314777"/>
    <lineage>
        <taxon>Eukaryota</taxon>
        <taxon>Fungi</taxon>
        <taxon>Dikarya</taxon>
        <taxon>Basidiomycota</taxon>
        <taxon>Agaricomycotina</taxon>
        <taxon>Agaricomycetes</taxon>
        <taxon>Sistotremastrales</taxon>
        <taxon>Sistotremastraceae</taxon>
        <taxon>Sertulicium</taxon>
        <taxon>Sertulicium niveocremeum</taxon>
    </lineage>
</organism>
<evidence type="ECO:0000256" key="2">
    <source>
        <dbReference type="SAM" id="Phobius"/>
    </source>
</evidence>
<evidence type="ECO:0000259" key="3">
    <source>
        <dbReference type="Pfam" id="PF20153"/>
    </source>
</evidence>
<name>A0A164TDW9_9AGAM</name>
<dbReference type="Proteomes" id="UP000076722">
    <property type="component" value="Unassembled WGS sequence"/>
</dbReference>
<evidence type="ECO:0000313" key="4">
    <source>
        <dbReference type="EMBL" id="KZS92290.1"/>
    </source>
</evidence>
<reference evidence="4 5" key="1">
    <citation type="journal article" date="2016" name="Mol. Biol. Evol.">
        <title>Comparative Genomics of Early-Diverging Mushroom-Forming Fungi Provides Insights into the Origins of Lignocellulose Decay Capabilities.</title>
        <authorList>
            <person name="Nagy L.G."/>
            <person name="Riley R."/>
            <person name="Tritt A."/>
            <person name="Adam C."/>
            <person name="Daum C."/>
            <person name="Floudas D."/>
            <person name="Sun H."/>
            <person name="Yadav J.S."/>
            <person name="Pangilinan J."/>
            <person name="Larsson K.H."/>
            <person name="Matsuura K."/>
            <person name="Barry K."/>
            <person name="Labutti K."/>
            <person name="Kuo R."/>
            <person name="Ohm R.A."/>
            <person name="Bhattacharya S.S."/>
            <person name="Shirouzu T."/>
            <person name="Yoshinaga Y."/>
            <person name="Martin F.M."/>
            <person name="Grigoriev I.V."/>
            <person name="Hibbett D.S."/>
        </authorList>
    </citation>
    <scope>NUCLEOTIDE SEQUENCE [LARGE SCALE GENOMIC DNA]</scope>
    <source>
        <strain evidence="4 5">HHB9708</strain>
    </source>
</reference>
<keyword evidence="2" id="KW-0472">Membrane</keyword>
<proteinExistence type="predicted"/>
<dbReference type="Pfam" id="PF20153">
    <property type="entry name" value="DUF6535"/>
    <property type="match status" value="1"/>
</dbReference>
<feature type="region of interest" description="Disordered" evidence="1">
    <location>
        <begin position="1"/>
        <end position="20"/>
    </location>
</feature>
<keyword evidence="2" id="KW-1133">Transmembrane helix</keyword>